<dbReference type="RefSeq" id="WP_002700347.1">
    <property type="nucleotide sequence ID" value="NZ_AAWS01000030.1"/>
</dbReference>
<sequence length="450" mass="51389">METSKIFVVEDDDWYAKILMYTLSLNPDYEVIRFKSAKEVLASLHLKPSIITLDYSLPDTKGPKLLKQLKERLPDVPVVVVSGQEDITTAVSLLKEGAYDYIVKDENTKENLWKVIHHIRDHISLKKQIDDLREEVERKYTFDKIIKGNSPAIQRVFRLMEKATSNNITVSITGETGTGKELVAKAIHYNSNQKKKSFVAVNVAAIPKELIESELFGHEKGAFTGAVARRIGKFEEAHKGTLFLDEIGEMDLNMQAKLLRVLQERELSRVGGNELVKIDVRLIVATHKNLLEEVQQNNFREDLYYRLLGLPIVVPPLRERGSDIILLAKYFVEQFCKENKMPPLKISPEVNKKLLQYPFPGNIRELKAMAELAAVMANGDTIYPEDITFNTTRNTADFLLNETTLREYNQMILRYFLQKYDNNVLLVAQKLDIGKSTIYRMIKNGEVGVG</sequence>
<dbReference type="SMART" id="SM00382">
    <property type="entry name" value="AAA"/>
    <property type="match status" value="1"/>
</dbReference>
<keyword evidence="5" id="KW-0804">Transcription</keyword>
<dbReference type="PROSITE" id="PS00688">
    <property type="entry name" value="SIGMA54_INTERACT_3"/>
    <property type="match status" value="1"/>
</dbReference>
<dbReference type="InterPro" id="IPR058031">
    <property type="entry name" value="AAA_lid_NorR"/>
</dbReference>
<keyword evidence="6" id="KW-0597">Phosphoprotein</keyword>
<reference evidence="9 10" key="1">
    <citation type="submission" date="2007-01" db="EMBL/GenBank/DDBJ databases">
        <authorList>
            <person name="Haygood M."/>
            <person name="Podell S."/>
            <person name="Anderson C."/>
            <person name="Hopkinson B."/>
            <person name="Roe K."/>
            <person name="Barbeau K."/>
            <person name="Gaasterland T."/>
            <person name="Ferriera S."/>
            <person name="Johnson J."/>
            <person name="Kravitz S."/>
            <person name="Beeson K."/>
            <person name="Sutton G."/>
            <person name="Rogers Y.-H."/>
            <person name="Friedman R."/>
            <person name="Frazier M."/>
            <person name="Venter J.C."/>
        </authorList>
    </citation>
    <scope>NUCLEOTIDE SEQUENCE [LARGE SCALE GENOMIC DNA]</scope>
    <source>
        <strain evidence="9 10">ATCC 23134</strain>
    </source>
</reference>
<dbReference type="EMBL" id="AAWS01000030">
    <property type="protein sequence ID" value="EAY26821.1"/>
    <property type="molecule type" value="Genomic_DNA"/>
</dbReference>
<dbReference type="Gene3D" id="1.10.8.60">
    <property type="match status" value="1"/>
</dbReference>
<dbReference type="InterPro" id="IPR025944">
    <property type="entry name" value="Sigma_54_int_dom_CS"/>
</dbReference>
<dbReference type="Gene3D" id="3.40.50.2300">
    <property type="match status" value="1"/>
</dbReference>
<evidence type="ECO:0000256" key="1">
    <source>
        <dbReference type="ARBA" id="ARBA00022741"/>
    </source>
</evidence>
<dbReference type="OrthoDB" id="9782110at2"/>
<dbReference type="Pfam" id="PF25601">
    <property type="entry name" value="AAA_lid_14"/>
    <property type="match status" value="1"/>
</dbReference>
<evidence type="ECO:0000256" key="6">
    <source>
        <dbReference type="PROSITE-ProRule" id="PRU00169"/>
    </source>
</evidence>
<dbReference type="eggNOG" id="COG2204">
    <property type="taxonomic scope" value="Bacteria"/>
</dbReference>
<dbReference type="InterPro" id="IPR027417">
    <property type="entry name" value="P-loop_NTPase"/>
</dbReference>
<evidence type="ECO:0000256" key="5">
    <source>
        <dbReference type="ARBA" id="ARBA00023163"/>
    </source>
</evidence>
<evidence type="ECO:0000259" key="8">
    <source>
        <dbReference type="PROSITE" id="PS50110"/>
    </source>
</evidence>
<evidence type="ECO:0000313" key="10">
    <source>
        <dbReference type="Proteomes" id="UP000004095"/>
    </source>
</evidence>
<dbReference type="GO" id="GO:0003677">
    <property type="term" value="F:DNA binding"/>
    <property type="evidence" value="ECO:0007669"/>
    <property type="project" value="UniProtKB-KW"/>
</dbReference>
<dbReference type="InterPro" id="IPR001789">
    <property type="entry name" value="Sig_transdc_resp-reg_receiver"/>
</dbReference>
<keyword evidence="3" id="KW-0805">Transcription regulation</keyword>
<organism evidence="9 10">
    <name type="scientific">Microscilla marina ATCC 23134</name>
    <dbReference type="NCBI Taxonomy" id="313606"/>
    <lineage>
        <taxon>Bacteria</taxon>
        <taxon>Pseudomonadati</taxon>
        <taxon>Bacteroidota</taxon>
        <taxon>Cytophagia</taxon>
        <taxon>Cytophagales</taxon>
        <taxon>Microscillaceae</taxon>
        <taxon>Microscilla</taxon>
    </lineage>
</organism>
<dbReference type="SUPFAM" id="SSF52172">
    <property type="entry name" value="CheY-like"/>
    <property type="match status" value="1"/>
</dbReference>
<keyword evidence="10" id="KW-1185">Reference proteome</keyword>
<dbReference type="InterPro" id="IPR009057">
    <property type="entry name" value="Homeodomain-like_sf"/>
</dbReference>
<dbReference type="PANTHER" id="PTHR32071">
    <property type="entry name" value="TRANSCRIPTIONAL REGULATORY PROTEIN"/>
    <property type="match status" value="1"/>
</dbReference>
<dbReference type="PROSITE" id="PS50110">
    <property type="entry name" value="RESPONSE_REGULATORY"/>
    <property type="match status" value="1"/>
</dbReference>
<dbReference type="SUPFAM" id="SSF46689">
    <property type="entry name" value="Homeodomain-like"/>
    <property type="match status" value="1"/>
</dbReference>
<feature type="domain" description="Response regulatory" evidence="8">
    <location>
        <begin position="5"/>
        <end position="119"/>
    </location>
</feature>
<dbReference type="PROSITE" id="PS00676">
    <property type="entry name" value="SIGMA54_INTERACT_2"/>
    <property type="match status" value="1"/>
</dbReference>
<dbReference type="GO" id="GO:0000160">
    <property type="term" value="P:phosphorelay signal transduction system"/>
    <property type="evidence" value="ECO:0007669"/>
    <property type="project" value="InterPro"/>
</dbReference>
<keyword evidence="1" id="KW-0547">Nucleotide-binding</keyword>
<dbReference type="Pfam" id="PF00072">
    <property type="entry name" value="Response_reg"/>
    <property type="match status" value="1"/>
</dbReference>
<dbReference type="InterPro" id="IPR025943">
    <property type="entry name" value="Sigma_54_int_dom_ATP-bd_2"/>
</dbReference>
<evidence type="ECO:0000256" key="2">
    <source>
        <dbReference type="ARBA" id="ARBA00022840"/>
    </source>
</evidence>
<dbReference type="GO" id="GO:0006355">
    <property type="term" value="P:regulation of DNA-templated transcription"/>
    <property type="evidence" value="ECO:0007669"/>
    <property type="project" value="InterPro"/>
</dbReference>
<feature type="modified residue" description="4-aspartylphosphate" evidence="6">
    <location>
        <position position="54"/>
    </location>
</feature>
<dbReference type="Pfam" id="PF00158">
    <property type="entry name" value="Sigma54_activat"/>
    <property type="match status" value="1"/>
</dbReference>
<evidence type="ECO:0000256" key="4">
    <source>
        <dbReference type="ARBA" id="ARBA00023125"/>
    </source>
</evidence>
<dbReference type="InterPro" id="IPR011006">
    <property type="entry name" value="CheY-like_superfamily"/>
</dbReference>
<dbReference type="FunFam" id="3.40.50.300:FF:000006">
    <property type="entry name" value="DNA-binding transcriptional regulator NtrC"/>
    <property type="match status" value="1"/>
</dbReference>
<dbReference type="CDD" id="cd00009">
    <property type="entry name" value="AAA"/>
    <property type="match status" value="1"/>
</dbReference>
<dbReference type="CDD" id="cd00156">
    <property type="entry name" value="REC"/>
    <property type="match status" value="1"/>
</dbReference>
<dbReference type="Proteomes" id="UP000004095">
    <property type="component" value="Unassembled WGS sequence"/>
</dbReference>
<protein>
    <submittedName>
        <fullName evidence="9">Nitrogen regulation protein NR</fullName>
    </submittedName>
</protein>
<dbReference type="InterPro" id="IPR003593">
    <property type="entry name" value="AAA+_ATPase"/>
</dbReference>
<evidence type="ECO:0000256" key="3">
    <source>
        <dbReference type="ARBA" id="ARBA00023015"/>
    </source>
</evidence>
<keyword evidence="4" id="KW-0238">DNA-binding</keyword>
<dbReference type="Gene3D" id="3.40.50.300">
    <property type="entry name" value="P-loop containing nucleotide triphosphate hydrolases"/>
    <property type="match status" value="1"/>
</dbReference>
<dbReference type="SMART" id="SM00448">
    <property type="entry name" value="REC"/>
    <property type="match status" value="1"/>
</dbReference>
<dbReference type="AlphaFoldDB" id="A1ZS98"/>
<dbReference type="PROSITE" id="PS50045">
    <property type="entry name" value="SIGMA54_INTERACT_4"/>
    <property type="match status" value="1"/>
</dbReference>
<dbReference type="GO" id="GO:0005524">
    <property type="term" value="F:ATP binding"/>
    <property type="evidence" value="ECO:0007669"/>
    <property type="project" value="UniProtKB-KW"/>
</dbReference>
<accession>A1ZS98</accession>
<gene>
    <name evidence="9" type="ORF">M23134_00787</name>
</gene>
<keyword evidence="2" id="KW-0067">ATP-binding</keyword>
<evidence type="ECO:0000259" key="7">
    <source>
        <dbReference type="PROSITE" id="PS50045"/>
    </source>
</evidence>
<dbReference type="InterPro" id="IPR002078">
    <property type="entry name" value="Sigma_54_int"/>
</dbReference>
<feature type="domain" description="Sigma-54 factor interaction" evidence="7">
    <location>
        <begin position="146"/>
        <end position="375"/>
    </location>
</feature>
<name>A1ZS98_MICM2</name>
<dbReference type="SUPFAM" id="SSF52540">
    <property type="entry name" value="P-loop containing nucleoside triphosphate hydrolases"/>
    <property type="match status" value="1"/>
</dbReference>
<comment type="caution">
    <text evidence="9">The sequence shown here is derived from an EMBL/GenBank/DDBJ whole genome shotgun (WGS) entry which is preliminary data.</text>
</comment>
<proteinExistence type="predicted"/>
<evidence type="ECO:0000313" key="9">
    <source>
        <dbReference type="EMBL" id="EAY26821.1"/>
    </source>
</evidence>